<dbReference type="Proteomes" id="UP000594638">
    <property type="component" value="Unassembled WGS sequence"/>
</dbReference>
<organism evidence="1 2">
    <name type="scientific">Olea europaea subsp. europaea</name>
    <dbReference type="NCBI Taxonomy" id="158383"/>
    <lineage>
        <taxon>Eukaryota</taxon>
        <taxon>Viridiplantae</taxon>
        <taxon>Streptophyta</taxon>
        <taxon>Embryophyta</taxon>
        <taxon>Tracheophyta</taxon>
        <taxon>Spermatophyta</taxon>
        <taxon>Magnoliopsida</taxon>
        <taxon>eudicotyledons</taxon>
        <taxon>Gunneridae</taxon>
        <taxon>Pentapetalae</taxon>
        <taxon>asterids</taxon>
        <taxon>lamiids</taxon>
        <taxon>Lamiales</taxon>
        <taxon>Oleaceae</taxon>
        <taxon>Oleeae</taxon>
        <taxon>Olea</taxon>
    </lineage>
</organism>
<protein>
    <submittedName>
        <fullName evidence="1">Uncharacterized protein</fullName>
    </submittedName>
</protein>
<evidence type="ECO:0000313" key="2">
    <source>
        <dbReference type="Proteomes" id="UP000594638"/>
    </source>
</evidence>
<proteinExistence type="predicted"/>
<dbReference type="Gramene" id="OE9A121603T1">
    <property type="protein sequence ID" value="OE9A121603C1"/>
    <property type="gene ID" value="OE9A121603"/>
</dbReference>
<keyword evidence="2" id="KW-1185">Reference proteome</keyword>
<gene>
    <name evidence="1" type="ORF">OLEA9_A121603</name>
</gene>
<comment type="caution">
    <text evidence="1">The sequence shown here is derived from an EMBL/GenBank/DDBJ whole genome shotgun (WGS) entry which is preliminary data.</text>
</comment>
<reference evidence="1 2" key="1">
    <citation type="submission" date="2019-12" db="EMBL/GenBank/DDBJ databases">
        <authorList>
            <person name="Alioto T."/>
            <person name="Alioto T."/>
            <person name="Gomez Garrido J."/>
        </authorList>
    </citation>
    <scope>NUCLEOTIDE SEQUENCE [LARGE SCALE GENOMIC DNA]</scope>
</reference>
<dbReference type="EMBL" id="CACTIH010007469">
    <property type="protein sequence ID" value="CAA3014117.1"/>
    <property type="molecule type" value="Genomic_DNA"/>
</dbReference>
<dbReference type="AlphaFoldDB" id="A0A8S0UFH5"/>
<name>A0A8S0UFH5_OLEEU</name>
<accession>A0A8S0UFH5</accession>
<sequence length="97" mass="10250">MGVEVAVDLRTNMCYGSATKEIGTCLRLKPTEANDVVMDGGAVGSGSGVEDACDDVRQVAAAGDILPFEVGGDVDNYEIEDWSFAGDGIGRWRMWCG</sequence>
<evidence type="ECO:0000313" key="1">
    <source>
        <dbReference type="EMBL" id="CAA3014117.1"/>
    </source>
</evidence>